<evidence type="ECO:0000256" key="2">
    <source>
        <dbReference type="SAM" id="MobiDB-lite"/>
    </source>
</evidence>
<feature type="coiled-coil region" evidence="1">
    <location>
        <begin position="87"/>
        <end position="114"/>
    </location>
</feature>
<protein>
    <submittedName>
        <fullName evidence="3">Uncharacterized protein</fullName>
    </submittedName>
</protein>
<evidence type="ECO:0000313" key="4">
    <source>
        <dbReference type="Proteomes" id="UP001432059"/>
    </source>
</evidence>
<gene>
    <name evidence="3" type="ORF">BPO_1602</name>
</gene>
<dbReference type="AlphaFoldDB" id="A0AAU0F0L4"/>
<accession>A0AAU0F0L4</accession>
<evidence type="ECO:0000313" key="3">
    <source>
        <dbReference type="EMBL" id="WOC52249.1"/>
    </source>
</evidence>
<feature type="region of interest" description="Disordered" evidence="2">
    <location>
        <begin position="122"/>
        <end position="152"/>
    </location>
</feature>
<dbReference type="KEGG" id="bpor:BPO_1602"/>
<keyword evidence="1" id="KW-0175">Coiled coil</keyword>
<keyword evidence="4" id="KW-1185">Reference proteome</keyword>
<feature type="compositionally biased region" description="Acidic residues" evidence="2">
    <location>
        <begin position="143"/>
        <end position="152"/>
    </location>
</feature>
<reference evidence="3" key="1">
    <citation type="submission" date="2023-10" db="EMBL/GenBank/DDBJ databases">
        <title>Characterization and whole genome sequencing of a novel strain of Bergeyella porcorum QD2021 isolated from pig.</title>
        <authorList>
            <person name="Liu G."/>
            <person name="Chen C."/>
            <person name="Han X."/>
        </authorList>
    </citation>
    <scope>NUCLEOTIDE SEQUENCE</scope>
    <source>
        <strain evidence="3">QD2021</strain>
    </source>
</reference>
<organism evidence="3 4">
    <name type="scientific">Bergeyella porcorum</name>
    <dbReference type="NCBI Taxonomy" id="1735111"/>
    <lineage>
        <taxon>Bacteria</taxon>
        <taxon>Pseudomonadati</taxon>
        <taxon>Bacteroidota</taxon>
        <taxon>Flavobacteriia</taxon>
        <taxon>Flavobacteriales</taxon>
        <taxon>Weeksellaceae</taxon>
        <taxon>Bergeyella</taxon>
    </lineage>
</organism>
<sequence length="270" mass="30561">MNKVEEIQANLFSECKSILENLAKVETKEVLIAQKQTLHLLMEKVSHIEFLENNRAWIDAAQPKNDETEVVSVLNEPSVESNEVLEIDESETLFVEVENDNTSAEEDIENETVQEVLTTQVSWEPEQEERIASEDDFKPIDENPSDDAYENGEESVCLGGLESSISEKIEASEEENVVLFSGEDLQISEEENLSLSFENKDITGSISLDELVPKEEEIVEEQSITIEENISVTEGIQAEEEHPISQEEQHHEKKIKLPHIKGLKNRANTI</sequence>
<evidence type="ECO:0000256" key="1">
    <source>
        <dbReference type="SAM" id="Coils"/>
    </source>
</evidence>
<name>A0AAU0F0L4_9FLAO</name>
<dbReference type="Proteomes" id="UP001432059">
    <property type="component" value="Chromosome"/>
</dbReference>
<dbReference type="EMBL" id="CP136426">
    <property type="protein sequence ID" value="WOC52249.1"/>
    <property type="molecule type" value="Genomic_DNA"/>
</dbReference>
<feature type="compositionally biased region" description="Basic and acidic residues" evidence="2">
    <location>
        <begin position="128"/>
        <end position="141"/>
    </location>
</feature>
<proteinExistence type="predicted"/>